<comment type="caution">
    <text evidence="4">The sequence shown here is derived from an EMBL/GenBank/DDBJ whole genome shotgun (WGS) entry which is preliminary data.</text>
</comment>
<gene>
    <name evidence="4" type="ORF">A8L45_18645</name>
</gene>
<comment type="subcellular location">
    <subcellularLocation>
        <location evidence="1">Cell outer membrane</location>
    </subcellularLocation>
</comment>
<keyword evidence="3" id="KW-0998">Cell outer membrane</keyword>
<evidence type="ECO:0000256" key="2">
    <source>
        <dbReference type="ARBA" id="ARBA00023136"/>
    </source>
</evidence>
<reference evidence="4 5" key="1">
    <citation type="submission" date="2016-05" db="EMBL/GenBank/DDBJ databases">
        <title>Genomic Taxonomy of the Vibrionaceae.</title>
        <authorList>
            <person name="Gomez-Gil B."/>
            <person name="Enciso-Ibarra J."/>
        </authorList>
    </citation>
    <scope>NUCLEOTIDE SEQUENCE [LARGE SCALE GENOMIC DNA]</scope>
    <source>
        <strain evidence="4 5">CAIM 1920</strain>
    </source>
</reference>
<evidence type="ECO:0000256" key="1">
    <source>
        <dbReference type="ARBA" id="ARBA00004442"/>
    </source>
</evidence>
<evidence type="ECO:0000313" key="4">
    <source>
        <dbReference type="EMBL" id="ODA30926.1"/>
    </source>
</evidence>
<evidence type="ECO:0000313" key="5">
    <source>
        <dbReference type="Proteomes" id="UP000094936"/>
    </source>
</evidence>
<dbReference type="EMBL" id="LYBM01000044">
    <property type="protein sequence ID" value="ODA30926.1"/>
    <property type="molecule type" value="Genomic_DNA"/>
</dbReference>
<sequence>MTDSSFEYSKISVNGWIEATALNASDTLDGELSNGAFFNQKDGIRLNQAGLMLCRGVGCLPTATFPPSQNLLSRIGPLPGPVGELEIGFNVTAVYGEDSQFLRTAGIDDYTFDDDKDNKLAIPQFYIDAYLPVFGGMTVIAGSFFTSTGNEIGLPFTPPNWFATHTYAMQHAPSKHVGVLTGIKIPTSDAFGLLSVDLGLVGGWNNWDERRPTVIGATRWRSNDMATWLDIELIYGDGEGDAFGPAKGGSPYLVASTNGEKRQRLHSSATLTHNVNPDTQISAELTYGSQKGGDIAPAPVFIVEDSKWYGANLATRFKVSEELHTGVRAEWFNDEKAANILWRSTGATGGSVYSLTANLDWSLNPHLRIRPEIRYDKYEGDGAGLFAGGKSDQQFIALINAVTYF</sequence>
<accession>A0A1C3ECE3</accession>
<dbReference type="STRING" id="1080227.A8L45_18645"/>
<dbReference type="Proteomes" id="UP000094936">
    <property type="component" value="Unassembled WGS sequence"/>
</dbReference>
<protein>
    <recommendedName>
        <fullName evidence="6">Porin</fullName>
    </recommendedName>
</protein>
<dbReference type="AlphaFoldDB" id="A0A1C3ECE3"/>
<dbReference type="GO" id="GO:0009279">
    <property type="term" value="C:cell outer membrane"/>
    <property type="evidence" value="ECO:0007669"/>
    <property type="project" value="UniProtKB-SubCell"/>
</dbReference>
<evidence type="ECO:0008006" key="6">
    <source>
        <dbReference type="Google" id="ProtNLM"/>
    </source>
</evidence>
<dbReference type="SUPFAM" id="SSF56935">
    <property type="entry name" value="Porins"/>
    <property type="match status" value="1"/>
</dbReference>
<dbReference type="InterPro" id="IPR011486">
    <property type="entry name" value="BBP2"/>
</dbReference>
<dbReference type="InterPro" id="IPR036942">
    <property type="entry name" value="Beta-barrel_TonB_sf"/>
</dbReference>
<dbReference type="Pfam" id="PF07642">
    <property type="entry name" value="BBP2"/>
    <property type="match status" value="1"/>
</dbReference>
<keyword evidence="2" id="KW-0472">Membrane</keyword>
<name>A0A1C3ECE3_9GAMM</name>
<evidence type="ECO:0000256" key="3">
    <source>
        <dbReference type="ARBA" id="ARBA00023237"/>
    </source>
</evidence>
<keyword evidence="5" id="KW-1185">Reference proteome</keyword>
<dbReference type="Gene3D" id="2.40.170.20">
    <property type="entry name" value="TonB-dependent receptor, beta-barrel domain"/>
    <property type="match status" value="1"/>
</dbReference>
<proteinExistence type="predicted"/>
<organism evidence="4 5">
    <name type="scientific">Veronia pacifica</name>
    <dbReference type="NCBI Taxonomy" id="1080227"/>
    <lineage>
        <taxon>Bacteria</taxon>
        <taxon>Pseudomonadati</taxon>
        <taxon>Pseudomonadota</taxon>
        <taxon>Gammaproteobacteria</taxon>
        <taxon>Vibrionales</taxon>
        <taxon>Vibrionaceae</taxon>
        <taxon>Veronia</taxon>
    </lineage>
</organism>
<dbReference type="RefSeq" id="WP_068904899.1">
    <property type="nucleotide sequence ID" value="NZ_LYBM01000044.1"/>
</dbReference>